<dbReference type="SUPFAM" id="SSF63737">
    <property type="entry name" value="Leukotriene A4 hydrolase N-terminal domain"/>
    <property type="match status" value="1"/>
</dbReference>
<reference evidence="4" key="1">
    <citation type="journal article" date="2019" name="Int. J. Syst. Evol. Microbiol.">
        <title>The Global Catalogue of Microorganisms (GCM) 10K type strain sequencing project: providing services to taxonomists for standard genome sequencing and annotation.</title>
        <authorList>
            <consortium name="The Broad Institute Genomics Platform"/>
            <consortium name="The Broad Institute Genome Sequencing Center for Infectious Disease"/>
            <person name="Wu L."/>
            <person name="Ma J."/>
        </authorList>
    </citation>
    <scope>NUCLEOTIDE SEQUENCE [LARGE SCALE GENOMIC DNA]</scope>
    <source>
        <strain evidence="4">CCUG 63830</strain>
    </source>
</reference>
<organism evidence="3 4">
    <name type="scientific">Deinococcus multiflagellatus</name>
    <dbReference type="NCBI Taxonomy" id="1656887"/>
    <lineage>
        <taxon>Bacteria</taxon>
        <taxon>Thermotogati</taxon>
        <taxon>Deinococcota</taxon>
        <taxon>Deinococci</taxon>
        <taxon>Deinococcales</taxon>
        <taxon>Deinococcaceae</taxon>
        <taxon>Deinococcus</taxon>
    </lineage>
</organism>
<comment type="caution">
    <text evidence="3">The sequence shown here is derived from an EMBL/GenBank/DDBJ whole genome shotgun (WGS) entry which is preliminary data.</text>
</comment>
<dbReference type="Proteomes" id="UP001596317">
    <property type="component" value="Unassembled WGS sequence"/>
</dbReference>
<protein>
    <submittedName>
        <fullName evidence="3">Uncharacterized protein</fullName>
    </submittedName>
</protein>
<feature type="chain" id="PRO_5045260513" evidence="2">
    <location>
        <begin position="24"/>
        <end position="317"/>
    </location>
</feature>
<sequence length="317" mass="33583">MALLAWGLALALLGGALGQGALAPAVPTAWGDRIYPQLGQAGLDVTHYDVALRVPQPGTRTLQAEVTLTVQATRPLPLLSLDYLGPAVQGVTWNGAAVRYERAAGKLLIRRALAPGTPARVTVRLAGPAGRVPDPDLPVDLGWQALPGQGTQPGVNFTFSEPDGTRAFLPVNDHPGDPAAFTLRVTVPRGSPPPPVAGRPLCRTRPRAAPSPSSSASRFPLTPWPFTLGRWSAWIARRCRWGQGGGPARLLPTRYSGEHPRALRAHRRDSASSGRVVRPLPLCHLRLGGGHAASARAGNSHAVHHAGHLQQRARDRA</sequence>
<feature type="compositionally biased region" description="Low complexity" evidence="1">
    <location>
        <begin position="207"/>
        <end position="217"/>
    </location>
</feature>
<evidence type="ECO:0000256" key="1">
    <source>
        <dbReference type="SAM" id="MobiDB-lite"/>
    </source>
</evidence>
<proteinExistence type="predicted"/>
<accession>A0ABW1ZP82</accession>
<evidence type="ECO:0000256" key="2">
    <source>
        <dbReference type="SAM" id="SignalP"/>
    </source>
</evidence>
<dbReference type="RefSeq" id="WP_380057990.1">
    <property type="nucleotide sequence ID" value="NZ_JBHSWB010000001.1"/>
</dbReference>
<evidence type="ECO:0000313" key="3">
    <source>
        <dbReference type="EMBL" id="MFC6662240.1"/>
    </source>
</evidence>
<name>A0ABW1ZP82_9DEIO</name>
<feature type="region of interest" description="Disordered" evidence="1">
    <location>
        <begin position="291"/>
        <end position="317"/>
    </location>
</feature>
<gene>
    <name evidence="3" type="ORF">ACFP90_19365</name>
</gene>
<keyword evidence="4" id="KW-1185">Reference proteome</keyword>
<dbReference type="InterPro" id="IPR042097">
    <property type="entry name" value="Aminopeptidase_N-like_N_sf"/>
</dbReference>
<evidence type="ECO:0000313" key="4">
    <source>
        <dbReference type="Proteomes" id="UP001596317"/>
    </source>
</evidence>
<feature type="signal peptide" evidence="2">
    <location>
        <begin position="1"/>
        <end position="23"/>
    </location>
</feature>
<dbReference type="Gene3D" id="2.60.40.1730">
    <property type="entry name" value="tricorn interacting facor f3 domain"/>
    <property type="match status" value="1"/>
</dbReference>
<keyword evidence="2" id="KW-0732">Signal</keyword>
<dbReference type="EMBL" id="JBHSWB010000001">
    <property type="protein sequence ID" value="MFC6662240.1"/>
    <property type="molecule type" value="Genomic_DNA"/>
</dbReference>
<feature type="region of interest" description="Disordered" evidence="1">
    <location>
        <begin position="186"/>
        <end position="217"/>
    </location>
</feature>